<accession>A0A7K3LP16</accession>
<keyword evidence="1" id="KW-0472">Membrane</keyword>
<proteinExistence type="predicted"/>
<evidence type="ECO:0000256" key="1">
    <source>
        <dbReference type="SAM" id="Phobius"/>
    </source>
</evidence>
<dbReference type="Proteomes" id="UP000466307">
    <property type="component" value="Unassembled WGS sequence"/>
</dbReference>
<reference evidence="2 3" key="1">
    <citation type="submission" date="2020-01" db="EMBL/GenBank/DDBJ databases">
        <title>Investigation of new actinobacteria for the biodesulphurisation of diesel fuel.</title>
        <authorList>
            <person name="Athi Narayanan S.M."/>
        </authorList>
    </citation>
    <scope>NUCLEOTIDE SEQUENCE [LARGE SCALE GENOMIC DNA]</scope>
    <source>
        <strain evidence="2 3">213E</strain>
    </source>
</reference>
<evidence type="ECO:0000313" key="2">
    <source>
        <dbReference type="EMBL" id="NDK89979.1"/>
    </source>
</evidence>
<keyword evidence="3" id="KW-1185">Reference proteome</keyword>
<organism evidence="2 3">
    <name type="scientific">Gordonia desulfuricans</name>
    <dbReference type="NCBI Taxonomy" id="89051"/>
    <lineage>
        <taxon>Bacteria</taxon>
        <taxon>Bacillati</taxon>
        <taxon>Actinomycetota</taxon>
        <taxon>Actinomycetes</taxon>
        <taxon>Mycobacteriales</taxon>
        <taxon>Gordoniaceae</taxon>
        <taxon>Gordonia</taxon>
    </lineage>
</organism>
<keyword evidence="1" id="KW-1133">Transmembrane helix</keyword>
<evidence type="ECO:0000313" key="3">
    <source>
        <dbReference type="Proteomes" id="UP000466307"/>
    </source>
</evidence>
<comment type="caution">
    <text evidence="2">The sequence shown here is derived from an EMBL/GenBank/DDBJ whole genome shotgun (WGS) entry which is preliminary data.</text>
</comment>
<feature type="transmembrane region" description="Helical" evidence="1">
    <location>
        <begin position="179"/>
        <end position="198"/>
    </location>
</feature>
<sequence>MGAIIVALPSMWVTQRVTDTEGFVSVIAPLAYDGQVQDFIADEITEEVAARTEFPGAGAVVRPLAVGYVQGDSFPADFSDLVGQQHAWLFDEAPAGSSAQTMELDITPMINRALSEQNLPFDLTVSDPVLVPMSEHGNLEAGRYHKVSGQIETIAYSASVIAAAAAILALLFGHRRGTVLAWIGIGGLLAAGLCWVVALNATTIIDRQVSTEGSGHTVTNLAIDAMADDLTRWAMIAAAIGAAVTVVGVVTRLIGGRTRY</sequence>
<keyword evidence="1" id="KW-0812">Transmembrane</keyword>
<dbReference type="AlphaFoldDB" id="A0A7K3LP16"/>
<name>A0A7K3LP16_9ACTN</name>
<dbReference type="EMBL" id="JAADZU010000027">
    <property type="protein sequence ID" value="NDK89979.1"/>
    <property type="molecule type" value="Genomic_DNA"/>
</dbReference>
<feature type="transmembrane region" description="Helical" evidence="1">
    <location>
        <begin position="233"/>
        <end position="254"/>
    </location>
</feature>
<gene>
    <name evidence="2" type="ORF">GYA93_10355</name>
</gene>
<feature type="transmembrane region" description="Helical" evidence="1">
    <location>
        <begin position="154"/>
        <end position="172"/>
    </location>
</feature>
<protein>
    <submittedName>
        <fullName evidence="2">Uncharacterized protein</fullName>
    </submittedName>
</protein>